<dbReference type="EMBL" id="JAIWYP010000006">
    <property type="protein sequence ID" value="KAH3814082.1"/>
    <property type="molecule type" value="Genomic_DNA"/>
</dbReference>
<comment type="caution">
    <text evidence="1">The sequence shown here is derived from an EMBL/GenBank/DDBJ whole genome shotgun (WGS) entry which is preliminary data.</text>
</comment>
<accession>A0A9D4GHH5</accession>
<organism evidence="1 2">
    <name type="scientific">Dreissena polymorpha</name>
    <name type="common">Zebra mussel</name>
    <name type="synonym">Mytilus polymorpha</name>
    <dbReference type="NCBI Taxonomy" id="45954"/>
    <lineage>
        <taxon>Eukaryota</taxon>
        <taxon>Metazoa</taxon>
        <taxon>Spiralia</taxon>
        <taxon>Lophotrochozoa</taxon>
        <taxon>Mollusca</taxon>
        <taxon>Bivalvia</taxon>
        <taxon>Autobranchia</taxon>
        <taxon>Heteroconchia</taxon>
        <taxon>Euheterodonta</taxon>
        <taxon>Imparidentia</taxon>
        <taxon>Neoheterodontei</taxon>
        <taxon>Myida</taxon>
        <taxon>Dreissenoidea</taxon>
        <taxon>Dreissenidae</taxon>
        <taxon>Dreissena</taxon>
    </lineage>
</organism>
<evidence type="ECO:0000313" key="1">
    <source>
        <dbReference type="EMBL" id="KAH3814082.1"/>
    </source>
</evidence>
<keyword evidence="2" id="KW-1185">Reference proteome</keyword>
<dbReference type="Proteomes" id="UP000828390">
    <property type="component" value="Unassembled WGS sequence"/>
</dbReference>
<proteinExistence type="predicted"/>
<reference evidence="1" key="2">
    <citation type="submission" date="2020-11" db="EMBL/GenBank/DDBJ databases">
        <authorList>
            <person name="McCartney M.A."/>
            <person name="Auch B."/>
            <person name="Kono T."/>
            <person name="Mallez S."/>
            <person name="Becker A."/>
            <person name="Gohl D.M."/>
            <person name="Silverstein K.A.T."/>
            <person name="Koren S."/>
            <person name="Bechman K.B."/>
            <person name="Herman A."/>
            <person name="Abrahante J.E."/>
            <person name="Garbe J."/>
        </authorList>
    </citation>
    <scope>NUCLEOTIDE SEQUENCE</scope>
    <source>
        <strain evidence="1">Duluth1</strain>
        <tissue evidence="1">Whole animal</tissue>
    </source>
</reference>
<name>A0A9D4GHH5_DREPO</name>
<protein>
    <submittedName>
        <fullName evidence="1">Uncharacterized protein</fullName>
    </submittedName>
</protein>
<dbReference type="AlphaFoldDB" id="A0A9D4GHH5"/>
<reference evidence="1" key="1">
    <citation type="journal article" date="2019" name="bioRxiv">
        <title>The Genome of the Zebra Mussel, Dreissena polymorpha: A Resource for Invasive Species Research.</title>
        <authorList>
            <person name="McCartney M.A."/>
            <person name="Auch B."/>
            <person name="Kono T."/>
            <person name="Mallez S."/>
            <person name="Zhang Y."/>
            <person name="Obille A."/>
            <person name="Becker A."/>
            <person name="Abrahante J.E."/>
            <person name="Garbe J."/>
            <person name="Badalamenti J.P."/>
            <person name="Herman A."/>
            <person name="Mangelson H."/>
            <person name="Liachko I."/>
            <person name="Sullivan S."/>
            <person name="Sone E.D."/>
            <person name="Koren S."/>
            <person name="Silverstein K.A.T."/>
            <person name="Beckman K.B."/>
            <person name="Gohl D.M."/>
        </authorList>
    </citation>
    <scope>NUCLEOTIDE SEQUENCE</scope>
    <source>
        <strain evidence="1">Duluth1</strain>
        <tissue evidence="1">Whole animal</tissue>
    </source>
</reference>
<gene>
    <name evidence="1" type="ORF">DPMN_142564</name>
</gene>
<evidence type="ECO:0000313" key="2">
    <source>
        <dbReference type="Proteomes" id="UP000828390"/>
    </source>
</evidence>
<sequence>MARDHGTNRWKLPDLRCAIEKEIAIMRESDTRRLPVYDSHMLTASFHTGRRCPRKKLMPSRSNEDIKHRKVTCHFCDG</sequence>